<evidence type="ECO:0000256" key="1">
    <source>
        <dbReference type="ARBA" id="ARBA00005842"/>
    </source>
</evidence>
<dbReference type="GO" id="GO:0052381">
    <property type="term" value="F:tRNA dimethylallyltransferase activity"/>
    <property type="evidence" value="ECO:0007669"/>
    <property type="project" value="TreeGrafter"/>
</dbReference>
<dbReference type="GO" id="GO:0009691">
    <property type="term" value="P:cytokinin biosynthetic process"/>
    <property type="evidence" value="ECO:0007669"/>
    <property type="project" value="UniProtKB-KW"/>
</dbReference>
<dbReference type="PANTHER" id="PTHR11088">
    <property type="entry name" value="TRNA DIMETHYLALLYLTRANSFERASE"/>
    <property type="match status" value="1"/>
</dbReference>
<evidence type="ECO:0000313" key="7">
    <source>
        <dbReference type="EMBL" id="KAG5610252.1"/>
    </source>
</evidence>
<protein>
    <recommendedName>
        <fullName evidence="9">Transmembrane protein</fullName>
    </recommendedName>
</protein>
<dbReference type="InterPro" id="IPR039657">
    <property type="entry name" value="Dimethylallyltransferase"/>
</dbReference>
<dbReference type="Proteomes" id="UP000824120">
    <property type="component" value="Chromosome 4"/>
</dbReference>
<evidence type="ECO:0000256" key="6">
    <source>
        <dbReference type="SAM" id="Phobius"/>
    </source>
</evidence>
<dbReference type="GO" id="GO:0005739">
    <property type="term" value="C:mitochondrion"/>
    <property type="evidence" value="ECO:0007669"/>
    <property type="project" value="TreeGrafter"/>
</dbReference>
<evidence type="ECO:0000256" key="2">
    <source>
        <dbReference type="ARBA" id="ARBA00022679"/>
    </source>
</evidence>
<dbReference type="OrthoDB" id="1303856at2759"/>
<keyword evidence="6" id="KW-0812">Transmembrane</keyword>
<comment type="caution">
    <text evidence="7">The sequence shown here is derived from an EMBL/GenBank/DDBJ whole genome shotgun (WGS) entry which is preliminary data.</text>
</comment>
<evidence type="ECO:0000256" key="3">
    <source>
        <dbReference type="ARBA" id="ARBA00022712"/>
    </source>
</evidence>
<dbReference type="GO" id="GO:0005524">
    <property type="term" value="F:ATP binding"/>
    <property type="evidence" value="ECO:0007669"/>
    <property type="project" value="UniProtKB-KW"/>
</dbReference>
<dbReference type="AlphaFoldDB" id="A0A9J5ZFE1"/>
<evidence type="ECO:0000256" key="4">
    <source>
        <dbReference type="ARBA" id="ARBA00022741"/>
    </source>
</evidence>
<dbReference type="EMBL" id="JACXVP010000004">
    <property type="protein sequence ID" value="KAG5610252.1"/>
    <property type="molecule type" value="Genomic_DNA"/>
</dbReference>
<feature type="transmembrane region" description="Helical" evidence="6">
    <location>
        <begin position="104"/>
        <end position="121"/>
    </location>
</feature>
<evidence type="ECO:0008006" key="9">
    <source>
        <dbReference type="Google" id="ProtNLM"/>
    </source>
</evidence>
<keyword evidence="6" id="KW-0472">Membrane</keyword>
<dbReference type="InterPro" id="IPR027417">
    <property type="entry name" value="P-loop_NTPase"/>
</dbReference>
<keyword evidence="4" id="KW-0547">Nucleotide-binding</keyword>
<feature type="transmembrane region" description="Helical" evidence="6">
    <location>
        <begin position="80"/>
        <end position="98"/>
    </location>
</feature>
<dbReference type="GO" id="GO:0006400">
    <property type="term" value="P:tRNA modification"/>
    <property type="evidence" value="ECO:0007669"/>
    <property type="project" value="TreeGrafter"/>
</dbReference>
<keyword evidence="6" id="KW-1133">Transmembrane helix</keyword>
<keyword evidence="8" id="KW-1185">Reference proteome</keyword>
<evidence type="ECO:0000313" key="8">
    <source>
        <dbReference type="Proteomes" id="UP000824120"/>
    </source>
</evidence>
<reference evidence="7 8" key="1">
    <citation type="submission" date="2020-09" db="EMBL/GenBank/DDBJ databases">
        <title>De no assembly of potato wild relative species, Solanum commersonii.</title>
        <authorList>
            <person name="Cho K."/>
        </authorList>
    </citation>
    <scope>NUCLEOTIDE SEQUENCE [LARGE SCALE GENOMIC DNA]</scope>
    <source>
        <strain evidence="7">LZ3.2</strain>
        <tissue evidence="7">Leaf</tissue>
    </source>
</reference>
<dbReference type="PANTHER" id="PTHR11088:SF73">
    <property type="entry name" value="PHOSPHORIBULOKINASE_URIDINE KINASE DOMAIN-CONTAINING PROTEIN"/>
    <property type="match status" value="1"/>
</dbReference>
<dbReference type="Pfam" id="PF01715">
    <property type="entry name" value="IPPT"/>
    <property type="match status" value="1"/>
</dbReference>
<accession>A0A9J5ZFE1</accession>
<keyword evidence="2" id="KW-0808">Transferase</keyword>
<comment type="similarity">
    <text evidence="1">Belongs to the IPP transferase family.</text>
</comment>
<proteinExistence type="inferred from homology"/>
<keyword evidence="5" id="KW-0067">ATP-binding</keyword>
<organism evidence="7 8">
    <name type="scientific">Solanum commersonii</name>
    <name type="common">Commerson's wild potato</name>
    <name type="synonym">Commerson's nightshade</name>
    <dbReference type="NCBI Taxonomy" id="4109"/>
    <lineage>
        <taxon>Eukaryota</taxon>
        <taxon>Viridiplantae</taxon>
        <taxon>Streptophyta</taxon>
        <taxon>Embryophyta</taxon>
        <taxon>Tracheophyta</taxon>
        <taxon>Spermatophyta</taxon>
        <taxon>Magnoliopsida</taxon>
        <taxon>eudicotyledons</taxon>
        <taxon>Gunneridae</taxon>
        <taxon>Pentapetalae</taxon>
        <taxon>asterids</taxon>
        <taxon>lamiids</taxon>
        <taxon>Solanales</taxon>
        <taxon>Solanaceae</taxon>
        <taxon>Solanoideae</taxon>
        <taxon>Solaneae</taxon>
        <taxon>Solanum</taxon>
    </lineage>
</organism>
<gene>
    <name evidence="7" type="ORF">H5410_021533</name>
</gene>
<evidence type="ECO:0000256" key="5">
    <source>
        <dbReference type="ARBA" id="ARBA00022840"/>
    </source>
</evidence>
<name>A0A9J5ZFE1_SOLCO</name>
<sequence length="122" mass="14396">MQVYKGLKIFTNKITHTKKQGVRHYLLDSLIVVKLSQILTLQLKIFTQRVSIIVGGSNSYIEKLMEDPVFMFKYKYDTSFIWIDVIFVIVLCINQDIIMHLAKNFSYIIFLILFLVIKSMFH</sequence>
<dbReference type="Gene3D" id="3.40.50.300">
    <property type="entry name" value="P-loop containing nucleotide triphosphate hydrolases"/>
    <property type="match status" value="1"/>
</dbReference>
<keyword evidence="3" id="KW-0203">Cytokinin biosynthesis</keyword>